<feature type="compositionally biased region" description="Basic and acidic residues" evidence="1">
    <location>
        <begin position="327"/>
        <end position="351"/>
    </location>
</feature>
<feature type="compositionally biased region" description="Pro residues" evidence="1">
    <location>
        <begin position="747"/>
        <end position="756"/>
    </location>
</feature>
<dbReference type="AlphaFoldDB" id="A0A8J5XAQ6"/>
<evidence type="ECO:0000256" key="1">
    <source>
        <dbReference type="SAM" id="MobiDB-lite"/>
    </source>
</evidence>
<feature type="region of interest" description="Disordered" evidence="1">
    <location>
        <begin position="1"/>
        <end position="91"/>
    </location>
</feature>
<feature type="compositionally biased region" description="Basic and acidic residues" evidence="1">
    <location>
        <begin position="398"/>
        <end position="409"/>
    </location>
</feature>
<proteinExistence type="predicted"/>
<feature type="region of interest" description="Disordered" evidence="1">
    <location>
        <begin position="187"/>
        <end position="222"/>
    </location>
</feature>
<feature type="compositionally biased region" description="Basic and acidic residues" evidence="1">
    <location>
        <begin position="82"/>
        <end position="91"/>
    </location>
</feature>
<gene>
    <name evidence="2" type="ORF">KFE25_014005</name>
</gene>
<feature type="compositionally biased region" description="Gly residues" evidence="1">
    <location>
        <begin position="644"/>
        <end position="656"/>
    </location>
</feature>
<name>A0A8J5XAQ6_DIALT</name>
<feature type="region of interest" description="Disordered" evidence="1">
    <location>
        <begin position="612"/>
        <end position="669"/>
    </location>
</feature>
<feature type="compositionally biased region" description="Low complexity" evidence="1">
    <location>
        <begin position="621"/>
        <end position="633"/>
    </location>
</feature>
<sequence length="1002" mass="99126">MSNHPQWNRGGPPPPQHHRPMHPMGYQHGPPHGPPHLPPHAMHGPPRFAHHGHGGGPPHDAPPIFGGGPMPHAGYRYAPHHGPPDRFAPRREMMPREMGGRCAPHPRDVRDAYERERLGCGGGGGGGAYEHRGMSSGYGHPRAYGAGPADWERPPCGGGCGGGGGGSMPGCGPAAYERECGECAPGPPPFRERPGSGGPSPSHDYRTDLAPDTAVMRGGGGGGFGCGDHRPAAEGALPTGLDAYGGHERRPPYYVGVGGAHAHRPPHPLLQQAQGHGPGHAGPGGFGAERGRSRADFAPPSPRAAAFVERGGGEAGAGPRGGGGEMRSPRERAERARSYHNDDDNSSEHVRSVGHADLTRRGGRGSSRARSTSRSPSPSCSPSRWRDRSRTPRGGAGRSRDRSLDRAQRDGFAPYGGAALGGGLRPYVASHGPYAGGYGCSGPAGAYAGPAYGARTPPPGAGSDGYGDGGGCCAAAYGRGCAPPGVGGGEYNCRHDHRPAHHSSPLVPSVRNTPEHAHSAHAPFDGQCGSSAHGGVHRDWGGPQTPSGGCHGQGSADDVGHAGGAVGGGSAYGAGGGGGGGGAYGCAAGGHGGGGHGWDGLRCAHVEGGGARACGQGGSGQQTQQQMPSSARPFAPPTPPGTHGAFGGGPARGGGNSTAESPDAPSAGPAAYGAGAAAHGGYGGAWCGPAGGQPRACARGAEFAAAGGAGAGRAAPACSAPLGGACGCAYPYAQQQQCSGWSSQPHALPPQAPQPQPFEQQPRKRGACGDDGRCGGGGAIGGGGGNNDGGGGFGSAQQRPASHPGSAGMLGQQCAAGMSARASDASHDGGAPFQPPPGWDGAACAHGGAAAAAGGAASGGGMGGYGGGGGVCAHGHAVPAHRHPSADAPPDAVHYGFGGASSGRSPHPSAGPAAGAAVAAHEAARVEEIVKRHSQRPSQLLLAAASIDERIERALADARRADARLLAERLKVEAAMLSHARQAAEVEVLGARVLACRELQAT</sequence>
<feature type="compositionally biased region" description="Low complexity" evidence="1">
    <location>
        <begin position="902"/>
        <end position="915"/>
    </location>
</feature>
<dbReference type="Proteomes" id="UP000751190">
    <property type="component" value="Unassembled WGS sequence"/>
</dbReference>
<feature type="compositionally biased region" description="Gly residues" evidence="1">
    <location>
        <begin position="774"/>
        <end position="794"/>
    </location>
</feature>
<feature type="compositionally biased region" description="Gly residues" evidence="1">
    <location>
        <begin position="313"/>
        <end position="325"/>
    </location>
</feature>
<reference evidence="2" key="1">
    <citation type="submission" date="2021-05" db="EMBL/GenBank/DDBJ databases">
        <title>The genome of the haptophyte Pavlova lutheri (Diacronema luteri, Pavlovales) - a model for lipid biosynthesis in eukaryotic algae.</title>
        <authorList>
            <person name="Hulatt C.J."/>
            <person name="Posewitz M.C."/>
        </authorList>
    </citation>
    <scope>NUCLEOTIDE SEQUENCE</scope>
    <source>
        <strain evidence="2">NIVA-4/92</strain>
    </source>
</reference>
<accession>A0A8J5XAQ6</accession>
<comment type="caution">
    <text evidence="2">The sequence shown here is derived from an EMBL/GenBank/DDBJ whole genome shotgun (WGS) entry which is preliminary data.</text>
</comment>
<feature type="compositionally biased region" description="Low complexity" evidence="1">
    <location>
        <begin position="366"/>
        <end position="383"/>
    </location>
</feature>
<protein>
    <submittedName>
        <fullName evidence="2">Uncharacterized protein</fullName>
    </submittedName>
</protein>
<dbReference type="OMA" id="HYEGEGP"/>
<evidence type="ECO:0000313" key="2">
    <source>
        <dbReference type="EMBL" id="KAG8461986.1"/>
    </source>
</evidence>
<feature type="region of interest" description="Disordered" evidence="1">
    <location>
        <begin position="879"/>
        <end position="915"/>
    </location>
</feature>
<feature type="region of interest" description="Disordered" evidence="1">
    <location>
        <begin position="258"/>
        <end position="410"/>
    </location>
</feature>
<organism evidence="2 3">
    <name type="scientific">Diacronema lutheri</name>
    <name type="common">Unicellular marine alga</name>
    <name type="synonym">Monochrysis lutheri</name>
    <dbReference type="NCBI Taxonomy" id="2081491"/>
    <lineage>
        <taxon>Eukaryota</taxon>
        <taxon>Haptista</taxon>
        <taxon>Haptophyta</taxon>
        <taxon>Pavlovophyceae</taxon>
        <taxon>Pavlovales</taxon>
        <taxon>Pavlovaceae</taxon>
        <taxon>Diacronema</taxon>
    </lineage>
</organism>
<feature type="region of interest" description="Disordered" evidence="1">
    <location>
        <begin position="500"/>
        <end position="556"/>
    </location>
</feature>
<feature type="compositionally biased region" description="Gly residues" evidence="1">
    <location>
        <begin position="276"/>
        <end position="288"/>
    </location>
</feature>
<keyword evidence="3" id="KW-1185">Reference proteome</keyword>
<evidence type="ECO:0000313" key="3">
    <source>
        <dbReference type="Proteomes" id="UP000751190"/>
    </source>
</evidence>
<dbReference type="EMBL" id="JAGTXO010000023">
    <property type="protein sequence ID" value="KAG8461986.1"/>
    <property type="molecule type" value="Genomic_DNA"/>
</dbReference>
<feature type="region of interest" description="Disordered" evidence="1">
    <location>
        <begin position="740"/>
        <end position="839"/>
    </location>
</feature>